<protein>
    <submittedName>
        <fullName evidence="1">Uncharacterized protein</fullName>
    </submittedName>
</protein>
<dbReference type="EMBL" id="MU001689">
    <property type="protein sequence ID" value="KAF2454812.1"/>
    <property type="molecule type" value="Genomic_DNA"/>
</dbReference>
<reference evidence="1" key="1">
    <citation type="journal article" date="2020" name="Stud. Mycol.">
        <title>101 Dothideomycetes genomes: a test case for predicting lifestyles and emergence of pathogens.</title>
        <authorList>
            <person name="Haridas S."/>
            <person name="Albert R."/>
            <person name="Binder M."/>
            <person name="Bloem J."/>
            <person name="Labutti K."/>
            <person name="Salamov A."/>
            <person name="Andreopoulos B."/>
            <person name="Baker S."/>
            <person name="Barry K."/>
            <person name="Bills G."/>
            <person name="Bluhm B."/>
            <person name="Cannon C."/>
            <person name="Castanera R."/>
            <person name="Culley D."/>
            <person name="Daum C."/>
            <person name="Ezra D."/>
            <person name="Gonzalez J."/>
            <person name="Henrissat B."/>
            <person name="Kuo A."/>
            <person name="Liang C."/>
            <person name="Lipzen A."/>
            <person name="Lutzoni F."/>
            <person name="Magnuson J."/>
            <person name="Mondo S."/>
            <person name="Nolan M."/>
            <person name="Ohm R."/>
            <person name="Pangilinan J."/>
            <person name="Park H.-J."/>
            <person name="Ramirez L."/>
            <person name="Alfaro M."/>
            <person name="Sun H."/>
            <person name="Tritt A."/>
            <person name="Yoshinaga Y."/>
            <person name="Zwiers L.-H."/>
            <person name="Turgeon B."/>
            <person name="Goodwin S."/>
            <person name="Spatafora J."/>
            <person name="Crous P."/>
            <person name="Grigoriev I."/>
        </authorList>
    </citation>
    <scope>NUCLEOTIDE SEQUENCE</scope>
    <source>
        <strain evidence="1">ATCC 16933</strain>
    </source>
</reference>
<evidence type="ECO:0000313" key="2">
    <source>
        <dbReference type="Proteomes" id="UP000799766"/>
    </source>
</evidence>
<dbReference type="AlphaFoldDB" id="A0A6A6NTQ6"/>
<accession>A0A6A6NTQ6</accession>
<proteinExistence type="predicted"/>
<gene>
    <name evidence="1" type="ORF">BDY21DRAFT_94926</name>
</gene>
<organism evidence="1 2">
    <name type="scientific">Lineolata rhizophorae</name>
    <dbReference type="NCBI Taxonomy" id="578093"/>
    <lineage>
        <taxon>Eukaryota</taxon>
        <taxon>Fungi</taxon>
        <taxon>Dikarya</taxon>
        <taxon>Ascomycota</taxon>
        <taxon>Pezizomycotina</taxon>
        <taxon>Dothideomycetes</taxon>
        <taxon>Dothideomycetes incertae sedis</taxon>
        <taxon>Lineolatales</taxon>
        <taxon>Lineolataceae</taxon>
        <taxon>Lineolata</taxon>
    </lineage>
</organism>
<keyword evidence="2" id="KW-1185">Reference proteome</keyword>
<evidence type="ECO:0000313" key="1">
    <source>
        <dbReference type="EMBL" id="KAF2454812.1"/>
    </source>
</evidence>
<dbReference type="Proteomes" id="UP000799766">
    <property type="component" value="Unassembled WGS sequence"/>
</dbReference>
<sequence length="74" mass="8705">MRARWMGTSGEWVFLVLLFFFSFFLFCVRNGGAKGHGTKKAYRVANERRLLHWRAQHALYYSGTTLIHVITLRL</sequence>
<name>A0A6A6NTQ6_9PEZI</name>